<evidence type="ECO:0000259" key="6">
    <source>
        <dbReference type="PROSITE" id="PS50931"/>
    </source>
</evidence>
<name>A0A2U8GRB1_9RHOO</name>
<protein>
    <submittedName>
        <fullName evidence="7">LysR family transcriptional regulator</fullName>
    </submittedName>
</protein>
<dbReference type="InterPro" id="IPR036388">
    <property type="entry name" value="WH-like_DNA-bd_sf"/>
</dbReference>
<sequence length="318" mass="34646">MKLTALRYLVAFADEGSFSRAAERCQVSQPTLSVALQQLESELGVSLIERSKGRVALTDLGRQVVNQARKALDDVKRIELVARTGKNPLAGDFRLGVIHTIGPYLLPELISAMKKVAPDTRLYIEESMTALLADSLKYGTIDAAIIALPFDMPGIRVHPLYDEEFQVVVPKGHRWSRRKKIARHEVGDEDVLVLKAGNCFREQVLDACPEMSHADGSALEGHSIETVRCMVASNYGISVLPASSLGGVYRNDMVTAIPFEAPAPSRRVAIAWRDGFTRTEVVDAIIGAAGMMKNPCYQAIEPPDQKQDAACASPSLAC</sequence>
<comment type="similarity">
    <text evidence="1">Belongs to the LysR transcriptional regulatory family.</text>
</comment>
<proteinExistence type="inferred from homology"/>
<dbReference type="AlphaFoldDB" id="A0A2U8GRB1"/>
<keyword evidence="8" id="KW-1185">Reference proteome</keyword>
<evidence type="ECO:0000256" key="4">
    <source>
        <dbReference type="ARBA" id="ARBA00023159"/>
    </source>
</evidence>
<dbReference type="PANTHER" id="PTHR30346">
    <property type="entry name" value="TRANSCRIPTIONAL DUAL REGULATOR HCAR-RELATED"/>
    <property type="match status" value="1"/>
</dbReference>
<feature type="domain" description="HTH lysR-type" evidence="6">
    <location>
        <begin position="1"/>
        <end position="58"/>
    </location>
</feature>
<keyword evidence="3" id="KW-0238">DNA-binding</keyword>
<dbReference type="Pfam" id="PF00126">
    <property type="entry name" value="HTH_1"/>
    <property type="match status" value="1"/>
</dbReference>
<dbReference type="Gene3D" id="1.10.10.10">
    <property type="entry name" value="Winged helix-like DNA-binding domain superfamily/Winged helix DNA-binding domain"/>
    <property type="match status" value="1"/>
</dbReference>
<evidence type="ECO:0000256" key="3">
    <source>
        <dbReference type="ARBA" id="ARBA00023125"/>
    </source>
</evidence>
<organism evidence="7 8">
    <name type="scientific">Parazoarcus communis</name>
    <dbReference type="NCBI Taxonomy" id="41977"/>
    <lineage>
        <taxon>Bacteria</taxon>
        <taxon>Pseudomonadati</taxon>
        <taxon>Pseudomonadota</taxon>
        <taxon>Betaproteobacteria</taxon>
        <taxon>Rhodocyclales</taxon>
        <taxon>Zoogloeaceae</taxon>
        <taxon>Parazoarcus</taxon>
    </lineage>
</organism>
<dbReference type="CDD" id="cd08411">
    <property type="entry name" value="PBP2_OxyR"/>
    <property type="match status" value="1"/>
</dbReference>
<dbReference type="Pfam" id="PF03466">
    <property type="entry name" value="LysR_substrate"/>
    <property type="match status" value="1"/>
</dbReference>
<accession>A0A2U8GRB1</accession>
<dbReference type="FunFam" id="1.10.10.10:FF:000001">
    <property type="entry name" value="LysR family transcriptional regulator"/>
    <property type="match status" value="1"/>
</dbReference>
<dbReference type="KEGG" id="acom:CEW83_14285"/>
<dbReference type="InterPro" id="IPR036390">
    <property type="entry name" value="WH_DNA-bd_sf"/>
</dbReference>
<reference evidence="7 8" key="1">
    <citation type="submission" date="2017-06" db="EMBL/GenBank/DDBJ databases">
        <title>Azoarcus.</title>
        <authorList>
            <person name="Woo J.-H."/>
            <person name="Kim H.-S."/>
        </authorList>
    </citation>
    <scope>NUCLEOTIDE SEQUENCE [LARGE SCALE GENOMIC DNA]</scope>
    <source>
        <strain evidence="7 8">TSPY31</strain>
    </source>
</reference>
<dbReference type="SUPFAM" id="SSF46785">
    <property type="entry name" value="Winged helix' DNA-binding domain"/>
    <property type="match status" value="1"/>
</dbReference>
<keyword evidence="5" id="KW-0804">Transcription</keyword>
<evidence type="ECO:0000256" key="1">
    <source>
        <dbReference type="ARBA" id="ARBA00009437"/>
    </source>
</evidence>
<gene>
    <name evidence="7" type="ORF">CEW83_14285</name>
</gene>
<evidence type="ECO:0000256" key="2">
    <source>
        <dbReference type="ARBA" id="ARBA00023015"/>
    </source>
</evidence>
<keyword evidence="2" id="KW-0805">Transcription regulation</keyword>
<dbReference type="EMBL" id="CP022187">
    <property type="protein sequence ID" value="AWI76239.1"/>
    <property type="molecule type" value="Genomic_DNA"/>
</dbReference>
<keyword evidence="4" id="KW-0010">Activator</keyword>
<dbReference type="GO" id="GO:0003677">
    <property type="term" value="F:DNA binding"/>
    <property type="evidence" value="ECO:0007669"/>
    <property type="project" value="UniProtKB-KW"/>
</dbReference>
<dbReference type="SUPFAM" id="SSF53850">
    <property type="entry name" value="Periplasmic binding protein-like II"/>
    <property type="match status" value="1"/>
</dbReference>
<evidence type="ECO:0000313" key="7">
    <source>
        <dbReference type="EMBL" id="AWI76239.1"/>
    </source>
</evidence>
<dbReference type="Proteomes" id="UP000244930">
    <property type="component" value="Chromosome"/>
</dbReference>
<dbReference type="PROSITE" id="PS50931">
    <property type="entry name" value="HTH_LYSR"/>
    <property type="match status" value="1"/>
</dbReference>
<dbReference type="InterPro" id="IPR000847">
    <property type="entry name" value="LysR_HTH_N"/>
</dbReference>
<dbReference type="PRINTS" id="PR00039">
    <property type="entry name" value="HTHLYSR"/>
</dbReference>
<dbReference type="RefSeq" id="WP_108949941.1">
    <property type="nucleotide sequence ID" value="NZ_CP022187.1"/>
</dbReference>
<dbReference type="Gene3D" id="3.40.190.10">
    <property type="entry name" value="Periplasmic binding protein-like II"/>
    <property type="match status" value="2"/>
</dbReference>
<evidence type="ECO:0000313" key="8">
    <source>
        <dbReference type="Proteomes" id="UP000244930"/>
    </source>
</evidence>
<dbReference type="GO" id="GO:0032993">
    <property type="term" value="C:protein-DNA complex"/>
    <property type="evidence" value="ECO:0007669"/>
    <property type="project" value="TreeGrafter"/>
</dbReference>
<dbReference type="InterPro" id="IPR005119">
    <property type="entry name" value="LysR_subst-bd"/>
</dbReference>
<dbReference type="GO" id="GO:0003700">
    <property type="term" value="F:DNA-binding transcription factor activity"/>
    <property type="evidence" value="ECO:0007669"/>
    <property type="project" value="InterPro"/>
</dbReference>
<dbReference type="PANTHER" id="PTHR30346:SF26">
    <property type="entry name" value="HYDROGEN PEROXIDE-INDUCIBLE GENES ACTIVATOR"/>
    <property type="match status" value="1"/>
</dbReference>
<evidence type="ECO:0000256" key="5">
    <source>
        <dbReference type="ARBA" id="ARBA00023163"/>
    </source>
</evidence>